<gene>
    <name evidence="3" type="primary">tsaB</name>
    <name evidence="3" type="ORF">ACERZ8_01265</name>
</gene>
<keyword evidence="3" id="KW-0012">Acyltransferase</keyword>
<dbReference type="EC" id="2.3.1.234" evidence="3"/>
<dbReference type="SUPFAM" id="SSF53067">
    <property type="entry name" value="Actin-like ATPase domain"/>
    <property type="match status" value="1"/>
</dbReference>
<accession>A0ABW8UN70</accession>
<evidence type="ECO:0000256" key="1">
    <source>
        <dbReference type="SAM" id="MobiDB-lite"/>
    </source>
</evidence>
<comment type="caution">
    <text evidence="3">The sequence shown here is derived from an EMBL/GenBank/DDBJ whole genome shotgun (WGS) entry which is preliminary data.</text>
</comment>
<proteinExistence type="predicted"/>
<protein>
    <submittedName>
        <fullName evidence="3">tRNA (Adenosine(37)-N6)-threonylcarbamoyltransferase complex dimerization subunit type 1 TsaB</fullName>
        <ecNumber evidence="3">2.3.1.234</ecNumber>
    </submittedName>
</protein>
<dbReference type="GO" id="GO:0061711">
    <property type="term" value="F:tRNA N(6)-L-threonylcarbamoyladenine synthase activity"/>
    <property type="evidence" value="ECO:0007669"/>
    <property type="project" value="UniProtKB-EC"/>
</dbReference>
<organism evidence="3 4">
    <name type="scientific">Tateyamaria armeniaca</name>
    <dbReference type="NCBI Taxonomy" id="2518930"/>
    <lineage>
        <taxon>Bacteria</taxon>
        <taxon>Pseudomonadati</taxon>
        <taxon>Pseudomonadota</taxon>
        <taxon>Alphaproteobacteria</taxon>
        <taxon>Rhodobacterales</taxon>
        <taxon>Roseobacteraceae</taxon>
        <taxon>Tateyamaria</taxon>
    </lineage>
</organism>
<evidence type="ECO:0000259" key="2">
    <source>
        <dbReference type="Pfam" id="PF00814"/>
    </source>
</evidence>
<evidence type="ECO:0000313" key="3">
    <source>
        <dbReference type="EMBL" id="MFL4468565.1"/>
    </source>
</evidence>
<dbReference type="InterPro" id="IPR043129">
    <property type="entry name" value="ATPase_NBD"/>
</dbReference>
<sequence>MTQPLILGFDTSGPHCAAALLHGETILHATGETMARGQAERLMDLLQEVLETNGKTWADLDAIGVGTGPGNFTGIRIGVSAARGLALGLGINAYGVTGFETRTILAPDGAIVAIPTPRDMVYVSDETGARLIPATDVANPAPNPEPSDLAKAVALHASSIWPASAPPPAPFYVRPPDAAPARDAPPRVLT</sequence>
<dbReference type="Proteomes" id="UP001627408">
    <property type="component" value="Unassembled WGS sequence"/>
</dbReference>
<dbReference type="RefSeq" id="WP_407590308.1">
    <property type="nucleotide sequence ID" value="NZ_JBHDIY010000002.1"/>
</dbReference>
<dbReference type="NCBIfam" id="TIGR03725">
    <property type="entry name" value="T6A_YeaZ"/>
    <property type="match status" value="1"/>
</dbReference>
<feature type="compositionally biased region" description="Low complexity" evidence="1">
    <location>
        <begin position="171"/>
        <end position="182"/>
    </location>
</feature>
<feature type="region of interest" description="Disordered" evidence="1">
    <location>
        <begin position="171"/>
        <end position="190"/>
    </location>
</feature>
<evidence type="ECO:0000313" key="4">
    <source>
        <dbReference type="Proteomes" id="UP001627408"/>
    </source>
</evidence>
<dbReference type="Pfam" id="PF00814">
    <property type="entry name" value="TsaD"/>
    <property type="match status" value="1"/>
</dbReference>
<feature type="domain" description="Gcp-like" evidence="2">
    <location>
        <begin position="33"/>
        <end position="99"/>
    </location>
</feature>
<dbReference type="Gene3D" id="3.30.420.40">
    <property type="match status" value="1"/>
</dbReference>
<keyword evidence="3" id="KW-0808">Transferase</keyword>
<dbReference type="PANTHER" id="PTHR11735:SF11">
    <property type="entry name" value="TRNA THREONYLCARBAMOYLADENOSINE BIOSYNTHESIS PROTEIN TSAB"/>
    <property type="match status" value="1"/>
</dbReference>
<dbReference type="PANTHER" id="PTHR11735">
    <property type="entry name" value="TRNA N6-ADENOSINE THREONYLCARBAMOYLTRANSFERASE"/>
    <property type="match status" value="1"/>
</dbReference>
<name>A0ABW8UN70_9RHOB</name>
<dbReference type="EMBL" id="JBHDIY010000002">
    <property type="protein sequence ID" value="MFL4468565.1"/>
    <property type="molecule type" value="Genomic_DNA"/>
</dbReference>
<keyword evidence="4" id="KW-1185">Reference proteome</keyword>
<reference evidence="3 4" key="1">
    <citation type="submission" date="2024-08" db="EMBL/GenBank/DDBJ databases">
        <title>Tateyamaria sp. nov., isolated from marine algae.</title>
        <authorList>
            <person name="Choi B.J."/>
            <person name="Kim J.M."/>
            <person name="Lee J.K."/>
            <person name="Choi D.G."/>
            <person name="Bayburt H."/>
            <person name="Baek J.H."/>
            <person name="Han D.M."/>
            <person name="Jeon C.O."/>
        </authorList>
    </citation>
    <scope>NUCLEOTIDE SEQUENCE [LARGE SCALE GENOMIC DNA]</scope>
    <source>
        <strain evidence="3 4">KMU-156</strain>
    </source>
</reference>
<dbReference type="InterPro" id="IPR000905">
    <property type="entry name" value="Gcp-like_dom"/>
</dbReference>
<dbReference type="InterPro" id="IPR022496">
    <property type="entry name" value="T6A_TsaB"/>
</dbReference>